<dbReference type="EMBL" id="UOEU01000329">
    <property type="protein sequence ID" value="VAW32173.1"/>
    <property type="molecule type" value="Genomic_DNA"/>
</dbReference>
<gene>
    <name evidence="1" type="ORF">MNBD_CHLOROFLEXI01-4708</name>
</gene>
<reference evidence="1" key="1">
    <citation type="submission" date="2018-06" db="EMBL/GenBank/DDBJ databases">
        <authorList>
            <person name="Zhirakovskaya E."/>
        </authorList>
    </citation>
    <scope>NUCLEOTIDE SEQUENCE</scope>
</reference>
<name>A0A3B0UVH3_9ZZZZ</name>
<sequence length="65" mass="7181">MKNETAVHSQRLLEAVQISQRKIEAGLTAATSEALAAIYDEAHNTTVLESDKRPTLARNLPYWSA</sequence>
<evidence type="ECO:0000313" key="1">
    <source>
        <dbReference type="EMBL" id="VAW32173.1"/>
    </source>
</evidence>
<organism evidence="1">
    <name type="scientific">hydrothermal vent metagenome</name>
    <dbReference type="NCBI Taxonomy" id="652676"/>
    <lineage>
        <taxon>unclassified sequences</taxon>
        <taxon>metagenomes</taxon>
        <taxon>ecological metagenomes</taxon>
    </lineage>
</organism>
<protein>
    <submittedName>
        <fullName evidence="1">Uncharacterized protein</fullName>
    </submittedName>
</protein>
<dbReference type="AlphaFoldDB" id="A0A3B0UVH3"/>
<accession>A0A3B0UVH3</accession>
<proteinExistence type="predicted"/>